<name>A0ABX4FK87_9PAST</name>
<organism evidence="1 2">
    <name type="scientific">Actinobacillus seminis</name>
    <dbReference type="NCBI Taxonomy" id="722"/>
    <lineage>
        <taxon>Bacteria</taxon>
        <taxon>Pseudomonadati</taxon>
        <taxon>Pseudomonadota</taxon>
        <taxon>Gammaproteobacteria</taxon>
        <taxon>Pasteurellales</taxon>
        <taxon>Pasteurellaceae</taxon>
        <taxon>Actinobacillus</taxon>
    </lineage>
</organism>
<proteinExistence type="predicted"/>
<evidence type="ECO:0000313" key="1">
    <source>
        <dbReference type="EMBL" id="OZN24160.1"/>
    </source>
</evidence>
<sequence length="90" mass="10492">MLEGFFEYIKKQYSSLFNLEALDKQDCVLIDSFRSLPSKARTVVSRFIQELSDNYPSIEQTGSLQDHSVRIWISYLQQGSRTVQLSFSYI</sequence>
<accession>A0ABX4FK87</accession>
<protein>
    <submittedName>
        <fullName evidence="1">Uncharacterized protein</fullName>
    </submittedName>
</protein>
<gene>
    <name evidence="1" type="ORF">CFY87_10730</name>
</gene>
<comment type="caution">
    <text evidence="1">The sequence shown here is derived from an EMBL/GenBank/DDBJ whole genome shotgun (WGS) entry which is preliminary data.</text>
</comment>
<dbReference type="EMBL" id="NLFK01000013">
    <property type="protein sequence ID" value="OZN24160.1"/>
    <property type="molecule type" value="Genomic_DNA"/>
</dbReference>
<keyword evidence="2" id="KW-1185">Reference proteome</keyword>
<reference evidence="1 2" key="1">
    <citation type="submission" date="2017-07" db="EMBL/GenBank/DDBJ databases">
        <title>Virulence factors identified in Actinobacillus seminis.</title>
        <authorList>
            <person name="Negrete-Abascal E."/>
            <person name="Vaca-Pacheco S."/>
            <person name="Montes-Garcia F."/>
            <person name="Leyto-Gil A.M."/>
            <person name="Fragoso-Garcia E."/>
            <person name="Carvente-Garcia R."/>
            <person name="Perez-Agueros S."/>
            <person name="Castelan-Sanchez H.G."/>
            <person name="Garcia-Molina A."/>
            <person name="Villamar T.E."/>
            <person name="Vazquez-Cruz C."/>
        </authorList>
    </citation>
    <scope>NUCLEOTIDE SEQUENCE [LARGE SCALE GENOMIC DNA]</scope>
    <source>
        <strain evidence="1 2">ATCC 15768</strain>
    </source>
</reference>
<dbReference type="Proteomes" id="UP000215738">
    <property type="component" value="Unassembled WGS sequence"/>
</dbReference>
<dbReference type="RefSeq" id="WP_094947686.1">
    <property type="nucleotide sequence ID" value="NZ_JBMHIA010000038.1"/>
</dbReference>
<evidence type="ECO:0000313" key="2">
    <source>
        <dbReference type="Proteomes" id="UP000215738"/>
    </source>
</evidence>